<keyword evidence="4" id="KW-0547">Nucleotide-binding</keyword>
<dbReference type="GO" id="GO:0004016">
    <property type="term" value="F:adenylate cyclase activity"/>
    <property type="evidence" value="ECO:0007669"/>
    <property type="project" value="TreeGrafter"/>
</dbReference>
<name>A0AAD5M765_PARTN</name>
<keyword evidence="3" id="KW-0812">Transmembrane</keyword>
<evidence type="ECO:0000256" key="3">
    <source>
        <dbReference type="ARBA" id="ARBA00022692"/>
    </source>
</evidence>
<evidence type="ECO:0000256" key="1">
    <source>
        <dbReference type="ARBA" id="ARBA00001436"/>
    </source>
</evidence>
<dbReference type="SUPFAM" id="SSF55073">
    <property type="entry name" value="Nucleotide cyclase"/>
    <property type="match status" value="1"/>
</dbReference>
<dbReference type="GO" id="GO:0005886">
    <property type="term" value="C:plasma membrane"/>
    <property type="evidence" value="ECO:0007669"/>
    <property type="project" value="TreeGrafter"/>
</dbReference>
<dbReference type="PANTHER" id="PTHR11920:SF501">
    <property type="entry name" value="GUANYLATE CYCLASE 32E"/>
    <property type="match status" value="1"/>
</dbReference>
<dbReference type="SMART" id="SM00044">
    <property type="entry name" value="CYCc"/>
    <property type="match status" value="1"/>
</dbReference>
<evidence type="ECO:0000256" key="6">
    <source>
        <dbReference type="ARBA" id="ARBA00023136"/>
    </source>
</evidence>
<evidence type="ECO:0000256" key="4">
    <source>
        <dbReference type="ARBA" id="ARBA00022741"/>
    </source>
</evidence>
<sequence>MGAMSLRNVCNCSVMELRFESRSSHLCDNTKYLFAMIIRLRIRRAIRLIDTNGLVAASRASGEGWHNRWRKKLKLGQSVEPETFESATVFFSDVVSFTKIAAKGTPMQVISLLNGLYTIFDNIIDAHDVYKVETIGDAYLCVSGLPHRNGNEHIKEICSMSLEFLSSLTSFIIPHLPNEKINLRIGVHTAVDTERPIERDSQAILEIEKRRDRPVFYVVQEGGVRRKLRDDPVVTRFKEFGGFSWRIRGHIERRGDGEGGGARLGLLRSPPSRTPAKGFSGTSASAVLIARDRIAREQLLPSYELNFTVRFDECDEKLAVGISTDLIRNQNVDAIIGPSCAALNGSRRRPLRNDGSRTLLLPRFFQPSTPLTMVLDSGSYISLLIVDTMLPEEVQIVSERLNDEIPIVKLLYE</sequence>
<dbReference type="PANTHER" id="PTHR11920">
    <property type="entry name" value="GUANYLYL CYCLASE"/>
    <property type="match status" value="1"/>
</dbReference>
<gene>
    <name evidence="10" type="ORF">KIN20_008726</name>
</gene>
<keyword evidence="5" id="KW-1133">Transmembrane helix</keyword>
<dbReference type="InterPro" id="IPR001054">
    <property type="entry name" value="A/G_cyclase"/>
</dbReference>
<dbReference type="InterPro" id="IPR028082">
    <property type="entry name" value="Peripla_BP_I"/>
</dbReference>
<dbReference type="Proteomes" id="UP001196413">
    <property type="component" value="Unassembled WGS sequence"/>
</dbReference>
<accession>A0AAD5M765</accession>
<evidence type="ECO:0000259" key="9">
    <source>
        <dbReference type="PROSITE" id="PS50125"/>
    </source>
</evidence>
<dbReference type="Gene3D" id="3.30.70.1230">
    <property type="entry name" value="Nucleotide cyclase"/>
    <property type="match status" value="1"/>
</dbReference>
<proteinExistence type="predicted"/>
<dbReference type="GO" id="GO:0004383">
    <property type="term" value="F:guanylate cyclase activity"/>
    <property type="evidence" value="ECO:0007669"/>
    <property type="project" value="UniProtKB-EC"/>
</dbReference>
<dbReference type="InterPro" id="IPR029787">
    <property type="entry name" value="Nucleotide_cyclase"/>
</dbReference>
<comment type="caution">
    <text evidence="10">The sequence shown here is derived from an EMBL/GenBank/DDBJ whole genome shotgun (WGS) entry which is preliminary data.</text>
</comment>
<dbReference type="EMBL" id="JAHQIW010001372">
    <property type="protein sequence ID" value="KAJ1352400.1"/>
    <property type="molecule type" value="Genomic_DNA"/>
</dbReference>
<dbReference type="Pfam" id="PF00211">
    <property type="entry name" value="Guanylate_cyc"/>
    <property type="match status" value="1"/>
</dbReference>
<evidence type="ECO:0000256" key="2">
    <source>
        <dbReference type="ARBA" id="ARBA00004370"/>
    </source>
</evidence>
<evidence type="ECO:0000313" key="10">
    <source>
        <dbReference type="EMBL" id="KAJ1352400.1"/>
    </source>
</evidence>
<dbReference type="Pfam" id="PF01094">
    <property type="entry name" value="ANF_receptor"/>
    <property type="match status" value="1"/>
</dbReference>
<dbReference type="InterPro" id="IPR001828">
    <property type="entry name" value="ANF_lig-bd_rcpt"/>
</dbReference>
<dbReference type="Gene3D" id="3.40.50.2300">
    <property type="match status" value="1"/>
</dbReference>
<evidence type="ECO:0000313" key="11">
    <source>
        <dbReference type="Proteomes" id="UP001196413"/>
    </source>
</evidence>
<dbReference type="PROSITE" id="PS50125">
    <property type="entry name" value="GUANYLATE_CYCLASE_2"/>
    <property type="match status" value="1"/>
</dbReference>
<evidence type="ECO:0000256" key="7">
    <source>
        <dbReference type="ARBA" id="ARBA00023180"/>
    </source>
</evidence>
<dbReference type="AlphaFoldDB" id="A0AAD5M765"/>
<feature type="domain" description="Guanylate cyclase" evidence="9">
    <location>
        <begin position="88"/>
        <end position="189"/>
    </location>
</feature>
<dbReference type="GO" id="GO:0007168">
    <property type="term" value="P:receptor guanylyl cyclase signaling pathway"/>
    <property type="evidence" value="ECO:0007669"/>
    <property type="project" value="TreeGrafter"/>
</dbReference>
<dbReference type="GO" id="GO:0035556">
    <property type="term" value="P:intracellular signal transduction"/>
    <property type="evidence" value="ECO:0007669"/>
    <property type="project" value="InterPro"/>
</dbReference>
<keyword evidence="11" id="KW-1185">Reference proteome</keyword>
<dbReference type="GO" id="GO:0001653">
    <property type="term" value="F:peptide receptor activity"/>
    <property type="evidence" value="ECO:0007669"/>
    <property type="project" value="TreeGrafter"/>
</dbReference>
<dbReference type="SUPFAM" id="SSF53822">
    <property type="entry name" value="Periplasmic binding protein-like I"/>
    <property type="match status" value="1"/>
</dbReference>
<comment type="catalytic activity">
    <reaction evidence="1">
        <text>GTP = 3',5'-cyclic GMP + diphosphate</text>
        <dbReference type="Rhea" id="RHEA:13665"/>
        <dbReference type="ChEBI" id="CHEBI:33019"/>
        <dbReference type="ChEBI" id="CHEBI:37565"/>
        <dbReference type="ChEBI" id="CHEBI:57746"/>
        <dbReference type="EC" id="4.6.1.2"/>
    </reaction>
</comment>
<keyword evidence="6" id="KW-0472">Membrane</keyword>
<dbReference type="GO" id="GO:0000166">
    <property type="term" value="F:nucleotide binding"/>
    <property type="evidence" value="ECO:0007669"/>
    <property type="project" value="UniProtKB-KW"/>
</dbReference>
<reference evidence="10" key="1">
    <citation type="submission" date="2021-06" db="EMBL/GenBank/DDBJ databases">
        <title>Parelaphostrongylus tenuis whole genome reference sequence.</title>
        <authorList>
            <person name="Garwood T.J."/>
            <person name="Larsen P.A."/>
            <person name="Fountain-Jones N.M."/>
            <person name="Garbe J.R."/>
            <person name="Macchietto M.G."/>
            <person name="Kania S.A."/>
            <person name="Gerhold R.W."/>
            <person name="Richards J.E."/>
            <person name="Wolf T.M."/>
        </authorList>
    </citation>
    <scope>NUCLEOTIDE SEQUENCE</scope>
    <source>
        <strain evidence="10">MNPRO001-30</strain>
        <tissue evidence="10">Meninges</tissue>
    </source>
</reference>
<dbReference type="InterPro" id="IPR050401">
    <property type="entry name" value="Cyclic_nucleotide_synthase"/>
</dbReference>
<keyword evidence="7" id="KW-0325">Glycoprotein</keyword>
<keyword evidence="8" id="KW-0456">Lyase</keyword>
<dbReference type="CDD" id="cd07302">
    <property type="entry name" value="CHD"/>
    <property type="match status" value="1"/>
</dbReference>
<comment type="subcellular location">
    <subcellularLocation>
        <location evidence="2">Membrane</location>
    </subcellularLocation>
</comment>
<evidence type="ECO:0000256" key="5">
    <source>
        <dbReference type="ARBA" id="ARBA00022989"/>
    </source>
</evidence>
<evidence type="ECO:0000256" key="8">
    <source>
        <dbReference type="ARBA" id="ARBA00023239"/>
    </source>
</evidence>
<organism evidence="10 11">
    <name type="scientific">Parelaphostrongylus tenuis</name>
    <name type="common">Meningeal worm</name>
    <dbReference type="NCBI Taxonomy" id="148309"/>
    <lineage>
        <taxon>Eukaryota</taxon>
        <taxon>Metazoa</taxon>
        <taxon>Ecdysozoa</taxon>
        <taxon>Nematoda</taxon>
        <taxon>Chromadorea</taxon>
        <taxon>Rhabditida</taxon>
        <taxon>Rhabditina</taxon>
        <taxon>Rhabditomorpha</taxon>
        <taxon>Strongyloidea</taxon>
        <taxon>Metastrongylidae</taxon>
        <taxon>Parelaphostrongylus</taxon>
    </lineage>
</organism>
<protein>
    <recommendedName>
        <fullName evidence="9">Guanylate cyclase domain-containing protein</fullName>
    </recommendedName>
</protein>